<dbReference type="OrthoDB" id="273314at2"/>
<dbReference type="PROSITE" id="PS50825">
    <property type="entry name" value="HYR"/>
    <property type="match status" value="1"/>
</dbReference>
<evidence type="ECO:0000256" key="1">
    <source>
        <dbReference type="ARBA" id="ARBA00022737"/>
    </source>
</evidence>
<gene>
    <name evidence="3" type="ORF">TAE01_39860</name>
</gene>
<keyword evidence="1" id="KW-0677">Repeat</keyword>
<dbReference type="RefSeq" id="WP_147068536.1">
    <property type="nucleotide sequence ID" value="NZ_BAAARO010000037.1"/>
</dbReference>
<evidence type="ECO:0000259" key="2">
    <source>
        <dbReference type="PROSITE" id="PS50825"/>
    </source>
</evidence>
<dbReference type="InterPro" id="IPR003410">
    <property type="entry name" value="HYR_dom"/>
</dbReference>
<organism evidence="3 4">
    <name type="scientific">Terrabacter aerolatus</name>
    <dbReference type="NCBI Taxonomy" id="422442"/>
    <lineage>
        <taxon>Bacteria</taxon>
        <taxon>Bacillati</taxon>
        <taxon>Actinomycetota</taxon>
        <taxon>Actinomycetes</taxon>
        <taxon>Micrococcales</taxon>
        <taxon>Intrasporangiaceae</taxon>
        <taxon>Terrabacter</taxon>
    </lineage>
</organism>
<evidence type="ECO:0000313" key="4">
    <source>
        <dbReference type="Proteomes" id="UP000321534"/>
    </source>
</evidence>
<dbReference type="AlphaFoldDB" id="A0A512D6S4"/>
<dbReference type="EMBL" id="BJYX01000039">
    <property type="protein sequence ID" value="GEO32176.1"/>
    <property type="molecule type" value="Genomic_DNA"/>
</dbReference>
<protein>
    <recommendedName>
        <fullName evidence="2">HYR domain-containing protein</fullName>
    </recommendedName>
</protein>
<comment type="caution">
    <text evidence="3">The sequence shown here is derived from an EMBL/GenBank/DDBJ whole genome shotgun (WGS) entry which is preliminary data.</text>
</comment>
<name>A0A512D6S4_9MICO</name>
<sequence>MCTIITGPAYTFGLGSHALTATATDNAGNQGSATTTFNVKVSSVSLCNLVTQFSTSSDVAAGLCDKLPAASQAAARGQSKTKSNILRAFDKQVSVQTGKALTSEQAAVLNNLATAV</sequence>
<keyword evidence="4" id="KW-1185">Reference proteome</keyword>
<evidence type="ECO:0000313" key="3">
    <source>
        <dbReference type="EMBL" id="GEO32176.1"/>
    </source>
</evidence>
<feature type="domain" description="HYR" evidence="2">
    <location>
        <begin position="1"/>
        <end position="43"/>
    </location>
</feature>
<accession>A0A512D6S4</accession>
<proteinExistence type="predicted"/>
<dbReference type="Proteomes" id="UP000321534">
    <property type="component" value="Unassembled WGS sequence"/>
</dbReference>
<reference evidence="3 4" key="1">
    <citation type="submission" date="2019-07" db="EMBL/GenBank/DDBJ databases">
        <title>Whole genome shotgun sequence of Terrabacter aerolatus NBRC 106305.</title>
        <authorList>
            <person name="Hosoyama A."/>
            <person name="Uohara A."/>
            <person name="Ohji S."/>
            <person name="Ichikawa N."/>
        </authorList>
    </citation>
    <scope>NUCLEOTIDE SEQUENCE [LARGE SCALE GENOMIC DNA]</scope>
    <source>
        <strain evidence="3 4">NBRC 106305</strain>
    </source>
</reference>